<proteinExistence type="predicted"/>
<keyword evidence="1" id="KW-1133">Transmembrane helix</keyword>
<gene>
    <name evidence="2" type="ORF">Ocin01_09879</name>
</gene>
<evidence type="ECO:0000256" key="1">
    <source>
        <dbReference type="SAM" id="Phobius"/>
    </source>
</evidence>
<evidence type="ECO:0000313" key="3">
    <source>
        <dbReference type="Proteomes" id="UP000094527"/>
    </source>
</evidence>
<comment type="caution">
    <text evidence="2">The sequence shown here is derived from an EMBL/GenBank/DDBJ whole genome shotgun (WGS) entry which is preliminary data.</text>
</comment>
<feature type="non-terminal residue" evidence="2">
    <location>
        <position position="1"/>
    </location>
</feature>
<dbReference type="OrthoDB" id="66620at2759"/>
<dbReference type="STRING" id="48709.A0A1D2MUN4"/>
<keyword evidence="1" id="KW-0812">Transmembrane</keyword>
<feature type="non-terminal residue" evidence="2">
    <location>
        <position position="104"/>
    </location>
</feature>
<reference evidence="2 3" key="1">
    <citation type="journal article" date="2016" name="Genome Biol. Evol.">
        <title>Gene Family Evolution Reflects Adaptation to Soil Environmental Stressors in the Genome of the Collembolan Orchesella cincta.</title>
        <authorList>
            <person name="Faddeeva-Vakhrusheva A."/>
            <person name="Derks M.F."/>
            <person name="Anvar S.Y."/>
            <person name="Agamennone V."/>
            <person name="Suring W."/>
            <person name="Smit S."/>
            <person name="van Straalen N.M."/>
            <person name="Roelofs D."/>
        </authorList>
    </citation>
    <scope>NUCLEOTIDE SEQUENCE [LARGE SCALE GENOMIC DNA]</scope>
    <source>
        <tissue evidence="2">Mixed pool</tissue>
    </source>
</reference>
<evidence type="ECO:0000313" key="2">
    <source>
        <dbReference type="EMBL" id="ODM96797.1"/>
    </source>
</evidence>
<name>A0A1D2MUN4_ORCCI</name>
<dbReference type="Proteomes" id="UP000094527">
    <property type="component" value="Unassembled WGS sequence"/>
</dbReference>
<organism evidence="2 3">
    <name type="scientific">Orchesella cincta</name>
    <name type="common">Springtail</name>
    <name type="synonym">Podura cincta</name>
    <dbReference type="NCBI Taxonomy" id="48709"/>
    <lineage>
        <taxon>Eukaryota</taxon>
        <taxon>Metazoa</taxon>
        <taxon>Ecdysozoa</taxon>
        <taxon>Arthropoda</taxon>
        <taxon>Hexapoda</taxon>
        <taxon>Collembola</taxon>
        <taxon>Entomobryomorpha</taxon>
        <taxon>Entomobryoidea</taxon>
        <taxon>Orchesellidae</taxon>
        <taxon>Orchesellinae</taxon>
        <taxon>Orchesella</taxon>
    </lineage>
</organism>
<dbReference type="EMBL" id="LJIJ01000502">
    <property type="protein sequence ID" value="ODM96797.1"/>
    <property type="molecule type" value="Genomic_DNA"/>
</dbReference>
<keyword evidence="3" id="KW-1185">Reference proteome</keyword>
<accession>A0A1D2MUN4</accession>
<dbReference type="OMA" id="FWIDIIC"/>
<sequence>GFFLNKNSVPIYFIPIQYLSWFLYGNEAFSINQWKGVTNIDCGKSIVCQRTGEQVLENISFDEVNYDYSLTALGALILASRILSYVGLVIKIRDKLMLVWIGYL</sequence>
<feature type="transmembrane region" description="Helical" evidence="1">
    <location>
        <begin position="68"/>
        <end position="90"/>
    </location>
</feature>
<protein>
    <submittedName>
        <fullName evidence="2">Protein white</fullName>
    </submittedName>
</protein>
<dbReference type="AlphaFoldDB" id="A0A1D2MUN4"/>
<keyword evidence="1" id="KW-0472">Membrane</keyword>